<reference evidence="10" key="1">
    <citation type="submission" date="2017-10" db="EMBL/GenBank/DDBJ databases">
        <title>Complete genome sequence of Moraxella osloensis NP7 isolated from human skin.</title>
        <authorList>
            <person name="Lee K."/>
            <person name="Lim J.Y."/>
            <person name="Hwang I."/>
        </authorList>
    </citation>
    <scope>NUCLEOTIDE SEQUENCE [LARGE SCALE GENOMIC DNA]</scope>
    <source>
        <strain evidence="10">NP7</strain>
        <plasmid evidence="10">pnp7-2</plasmid>
    </source>
</reference>
<accession>A0A2D2LXU2</accession>
<evidence type="ECO:0000256" key="5">
    <source>
        <dbReference type="ARBA" id="ARBA00034531"/>
    </source>
</evidence>
<dbReference type="PANTHER" id="PTHR39560">
    <property type="entry name" value="PROTEIN ADENYLYLTRANSFERASE FIC-RELATED"/>
    <property type="match status" value="1"/>
</dbReference>
<evidence type="ECO:0000256" key="1">
    <source>
        <dbReference type="ARBA" id="ARBA00022679"/>
    </source>
</evidence>
<dbReference type="AlphaFoldDB" id="A0A2D2LXU2"/>
<dbReference type="RefSeq" id="WP_100271184.1">
    <property type="nucleotide sequence ID" value="NZ_CP024445.1"/>
</dbReference>
<evidence type="ECO:0000256" key="2">
    <source>
        <dbReference type="ARBA" id="ARBA00022695"/>
    </source>
</evidence>
<keyword evidence="2" id="KW-0548">Nucleotidyltransferase</keyword>
<dbReference type="Proteomes" id="UP000229340">
    <property type="component" value="Plasmid pNP7-2"/>
</dbReference>
<keyword evidence="1" id="KW-0808">Transferase</keyword>
<dbReference type="EC" id="2.7.7.108" evidence="5"/>
<dbReference type="Pfam" id="PF02661">
    <property type="entry name" value="Fic"/>
    <property type="match status" value="1"/>
</dbReference>
<evidence type="ECO:0000259" key="8">
    <source>
        <dbReference type="PROSITE" id="PS51459"/>
    </source>
</evidence>
<dbReference type="PANTHER" id="PTHR39560:SF1">
    <property type="entry name" value="PROTEIN ADENYLYLTRANSFERASE FIC-RELATED"/>
    <property type="match status" value="1"/>
</dbReference>
<protein>
    <recommendedName>
        <fullName evidence="5">protein adenylyltransferase</fullName>
        <ecNumber evidence="5">2.7.7.108</ecNumber>
    </recommendedName>
</protein>
<dbReference type="EMBL" id="CP024445">
    <property type="protein sequence ID" value="ATR79849.1"/>
    <property type="molecule type" value="Genomic_DNA"/>
</dbReference>
<organism evidence="9 10">
    <name type="scientific">Faucicola osloensis</name>
    <name type="common">Moraxella osloensis</name>
    <dbReference type="NCBI Taxonomy" id="34062"/>
    <lineage>
        <taxon>Bacteria</taxon>
        <taxon>Pseudomonadati</taxon>
        <taxon>Pseudomonadota</taxon>
        <taxon>Gammaproteobacteria</taxon>
        <taxon>Moraxellales</taxon>
        <taxon>Moraxellaceae</taxon>
        <taxon>Faucicola</taxon>
    </lineage>
</organism>
<dbReference type="GO" id="GO:0070733">
    <property type="term" value="F:AMPylase activity"/>
    <property type="evidence" value="ECO:0007669"/>
    <property type="project" value="UniProtKB-EC"/>
</dbReference>
<dbReference type="InterPro" id="IPR003812">
    <property type="entry name" value="Fido"/>
</dbReference>
<dbReference type="GO" id="GO:0005524">
    <property type="term" value="F:ATP binding"/>
    <property type="evidence" value="ECO:0007669"/>
    <property type="project" value="UniProtKB-KW"/>
</dbReference>
<gene>
    <name evidence="9" type="ORF">NP7_10830</name>
</gene>
<proteinExistence type="predicted"/>
<dbReference type="GO" id="GO:0051302">
    <property type="term" value="P:regulation of cell division"/>
    <property type="evidence" value="ECO:0007669"/>
    <property type="project" value="TreeGrafter"/>
</dbReference>
<keyword evidence="9" id="KW-0614">Plasmid</keyword>
<dbReference type="InterPro" id="IPR036597">
    <property type="entry name" value="Fido-like_dom_sf"/>
</dbReference>
<dbReference type="Gene3D" id="1.10.3290.10">
    <property type="entry name" value="Fido-like domain"/>
    <property type="match status" value="1"/>
</dbReference>
<comment type="catalytic activity">
    <reaction evidence="7">
        <text>L-tyrosyl-[protein] + ATP = O-(5'-adenylyl)-L-tyrosyl-[protein] + diphosphate</text>
        <dbReference type="Rhea" id="RHEA:54288"/>
        <dbReference type="Rhea" id="RHEA-COMP:10136"/>
        <dbReference type="Rhea" id="RHEA-COMP:13846"/>
        <dbReference type="ChEBI" id="CHEBI:30616"/>
        <dbReference type="ChEBI" id="CHEBI:33019"/>
        <dbReference type="ChEBI" id="CHEBI:46858"/>
        <dbReference type="ChEBI" id="CHEBI:83624"/>
        <dbReference type="EC" id="2.7.7.108"/>
    </reaction>
</comment>
<evidence type="ECO:0000313" key="10">
    <source>
        <dbReference type="Proteomes" id="UP000229340"/>
    </source>
</evidence>
<evidence type="ECO:0000256" key="4">
    <source>
        <dbReference type="ARBA" id="ARBA00022840"/>
    </source>
</evidence>
<keyword evidence="3" id="KW-0547">Nucleotide-binding</keyword>
<sequence length="199" mass="22459">MSSSNSNTIKAQAYFQGEIGRSPLVNKLGITDQQELEAVEAFYVEHTIVNGFSKQAQMLSPKGLCQMHKEMFGEIYDWAGEYRNYPTGRDLPFCFPEFIERSLNALYKTLNQEIKPNMDKQSFIKSTAKFIGELNVVHPFVDGNGRTQRQTLALIAQKAGFNLAISDKLVKEEWYLAAAEAQATANYDRFEAIIASLIE</sequence>
<evidence type="ECO:0000256" key="6">
    <source>
        <dbReference type="ARBA" id="ARBA00047939"/>
    </source>
</evidence>
<keyword evidence="4" id="KW-0067">ATP-binding</keyword>
<evidence type="ECO:0000256" key="3">
    <source>
        <dbReference type="ARBA" id="ARBA00022741"/>
    </source>
</evidence>
<comment type="catalytic activity">
    <reaction evidence="6">
        <text>L-threonyl-[protein] + ATP = 3-O-(5'-adenylyl)-L-threonyl-[protein] + diphosphate</text>
        <dbReference type="Rhea" id="RHEA:54292"/>
        <dbReference type="Rhea" id="RHEA-COMP:11060"/>
        <dbReference type="Rhea" id="RHEA-COMP:13847"/>
        <dbReference type="ChEBI" id="CHEBI:30013"/>
        <dbReference type="ChEBI" id="CHEBI:30616"/>
        <dbReference type="ChEBI" id="CHEBI:33019"/>
        <dbReference type="ChEBI" id="CHEBI:138113"/>
        <dbReference type="EC" id="2.7.7.108"/>
    </reaction>
</comment>
<geneLocation type="plasmid" evidence="10">
    <name>pnp7-2</name>
</geneLocation>
<name>A0A2D2LXU2_FAUOS</name>
<dbReference type="SUPFAM" id="SSF140931">
    <property type="entry name" value="Fic-like"/>
    <property type="match status" value="1"/>
</dbReference>
<evidence type="ECO:0000313" key="9">
    <source>
        <dbReference type="EMBL" id="ATR79849.1"/>
    </source>
</evidence>
<feature type="domain" description="Fido" evidence="8">
    <location>
        <begin position="59"/>
        <end position="199"/>
    </location>
</feature>
<dbReference type="PROSITE" id="PS51459">
    <property type="entry name" value="FIDO"/>
    <property type="match status" value="1"/>
</dbReference>
<evidence type="ECO:0000256" key="7">
    <source>
        <dbReference type="ARBA" id="ARBA00048696"/>
    </source>
</evidence>